<proteinExistence type="predicted"/>
<sequence>MKYIFVSRNITCLANYGEKPMKLWMFVFVLLSVPVAAMESCNLSDDSNGSVASKAVEDDFDWSFFSMLDELEVDWSELSKDQPVDEEGLWVIGLFKALMTHDDLNVAIKGLNALNFYYEEQIDPRDNKPVWNQIQAKELIEKAFHDDGLSVASLLLLRSLCEQDSEVMKCNTEELDEKLYDKDVENINSHLFALQDAADEDDFNLVIDIVRTMSESNHSRSYFPVSSSFSIAVEEYMNDHQRPEIIQDVFFHRAIYTIENPVDDLTLHAGLLAKVSMSEWFNIGPINPLIKTCNNEKLYEYCTKIANTLIENSNTNLVAIIGYDLAMQVAELNGNIQLAKDIGVKRESFQTYQECLLKNMSFTEAWELSLNPRYLNRFSLSKHEGEGLELAALFLYEELTEAGIQAHNPKSCGLRHINVRTD</sequence>
<keyword evidence="2" id="KW-1185">Reference proteome</keyword>
<comment type="caution">
    <text evidence="1">The sequence shown here is derived from an EMBL/GenBank/DDBJ whole genome shotgun (WGS) entry which is preliminary data.</text>
</comment>
<organism evidence="1 2">
    <name type="scientific">Marinicella sediminis</name>
    <dbReference type="NCBI Taxonomy" id="1792834"/>
    <lineage>
        <taxon>Bacteria</taxon>
        <taxon>Pseudomonadati</taxon>
        <taxon>Pseudomonadota</taxon>
        <taxon>Gammaproteobacteria</taxon>
        <taxon>Lysobacterales</taxon>
        <taxon>Marinicellaceae</taxon>
        <taxon>Marinicella</taxon>
    </lineage>
</organism>
<evidence type="ECO:0000313" key="1">
    <source>
        <dbReference type="EMBL" id="MFC3195697.1"/>
    </source>
</evidence>
<evidence type="ECO:0000313" key="2">
    <source>
        <dbReference type="Proteomes" id="UP001595533"/>
    </source>
</evidence>
<dbReference type="EMBL" id="JBHRTS010000009">
    <property type="protein sequence ID" value="MFC3195697.1"/>
    <property type="molecule type" value="Genomic_DNA"/>
</dbReference>
<gene>
    <name evidence="1" type="ORF">ACFODZ_15690</name>
</gene>
<dbReference type="Proteomes" id="UP001595533">
    <property type="component" value="Unassembled WGS sequence"/>
</dbReference>
<protein>
    <submittedName>
        <fullName evidence="1">Uncharacterized protein</fullName>
    </submittedName>
</protein>
<accession>A0ABV7JF33</accession>
<reference evidence="2" key="1">
    <citation type="journal article" date="2019" name="Int. J. Syst. Evol. Microbiol.">
        <title>The Global Catalogue of Microorganisms (GCM) 10K type strain sequencing project: providing services to taxonomists for standard genome sequencing and annotation.</title>
        <authorList>
            <consortium name="The Broad Institute Genomics Platform"/>
            <consortium name="The Broad Institute Genome Sequencing Center for Infectious Disease"/>
            <person name="Wu L."/>
            <person name="Ma J."/>
        </authorList>
    </citation>
    <scope>NUCLEOTIDE SEQUENCE [LARGE SCALE GENOMIC DNA]</scope>
    <source>
        <strain evidence="2">KCTC 42953</strain>
    </source>
</reference>
<name>A0ABV7JF33_9GAMM</name>